<evidence type="ECO:0000256" key="4">
    <source>
        <dbReference type="ARBA" id="ARBA00023002"/>
    </source>
</evidence>
<evidence type="ECO:0000313" key="7">
    <source>
        <dbReference type="EMBL" id="KAK7377046.1"/>
    </source>
</evidence>
<keyword evidence="8" id="KW-1185">Reference proteome</keyword>
<protein>
    <submittedName>
        <fullName evidence="7">Uncharacterized protein</fullName>
    </submittedName>
</protein>
<sequence>MQSPPRIACYDGGFHIGDSFPSATWLQHVTGIRPKLERLYQQADQIMEGIINEHKEARSEAKDYEREAEDLVDVLIQYEDGSNQDFTLTRNNIKAILYGS</sequence>
<dbReference type="GO" id="GO:0016705">
    <property type="term" value="F:oxidoreductase activity, acting on paired donors, with incorporation or reduction of molecular oxygen"/>
    <property type="evidence" value="ECO:0007669"/>
    <property type="project" value="InterPro"/>
</dbReference>
<dbReference type="PANTHER" id="PTHR47955">
    <property type="entry name" value="CYTOCHROME P450 FAMILY 71 PROTEIN"/>
    <property type="match status" value="1"/>
</dbReference>
<feature type="coiled-coil region" evidence="6">
    <location>
        <begin position="40"/>
        <end position="81"/>
    </location>
</feature>
<comment type="caution">
    <text evidence="7">The sequence shown here is derived from an EMBL/GenBank/DDBJ whole genome shotgun (WGS) entry which is preliminary data.</text>
</comment>
<keyword evidence="4" id="KW-0560">Oxidoreductase</keyword>
<evidence type="ECO:0000256" key="5">
    <source>
        <dbReference type="ARBA" id="ARBA00023004"/>
    </source>
</evidence>
<name>A0AAN9RLK0_PHACN</name>
<evidence type="ECO:0000256" key="2">
    <source>
        <dbReference type="ARBA" id="ARBA00022617"/>
    </source>
</evidence>
<keyword evidence="6" id="KW-0175">Coiled coil</keyword>
<dbReference type="GO" id="GO:0020037">
    <property type="term" value="F:heme binding"/>
    <property type="evidence" value="ECO:0007669"/>
    <property type="project" value="InterPro"/>
</dbReference>
<dbReference type="SUPFAM" id="SSF48264">
    <property type="entry name" value="Cytochrome P450"/>
    <property type="match status" value="1"/>
</dbReference>
<dbReference type="Proteomes" id="UP001374584">
    <property type="component" value="Unassembled WGS sequence"/>
</dbReference>
<reference evidence="7 8" key="1">
    <citation type="submission" date="2024-01" db="EMBL/GenBank/DDBJ databases">
        <title>The genomes of 5 underutilized Papilionoideae crops provide insights into root nodulation and disease resistanc.</title>
        <authorList>
            <person name="Jiang F."/>
        </authorList>
    </citation>
    <scope>NUCLEOTIDE SEQUENCE [LARGE SCALE GENOMIC DNA]</scope>
    <source>
        <strain evidence="7">JINMINGXINNONG_FW02</strain>
        <tissue evidence="7">Leaves</tissue>
    </source>
</reference>
<dbReference type="GO" id="GO:0005506">
    <property type="term" value="F:iron ion binding"/>
    <property type="evidence" value="ECO:0007669"/>
    <property type="project" value="InterPro"/>
</dbReference>
<keyword evidence="2" id="KW-0349">Heme</keyword>
<dbReference type="AlphaFoldDB" id="A0AAN9RLK0"/>
<keyword evidence="5" id="KW-0408">Iron</keyword>
<dbReference type="EMBL" id="JAYMYR010000002">
    <property type="protein sequence ID" value="KAK7377046.1"/>
    <property type="molecule type" value="Genomic_DNA"/>
</dbReference>
<proteinExistence type="inferred from homology"/>
<evidence type="ECO:0000256" key="1">
    <source>
        <dbReference type="ARBA" id="ARBA00010617"/>
    </source>
</evidence>
<evidence type="ECO:0000313" key="8">
    <source>
        <dbReference type="Proteomes" id="UP001374584"/>
    </source>
</evidence>
<evidence type="ECO:0000256" key="6">
    <source>
        <dbReference type="SAM" id="Coils"/>
    </source>
</evidence>
<keyword evidence="3" id="KW-0479">Metal-binding</keyword>
<gene>
    <name evidence="7" type="ORF">VNO80_02466</name>
</gene>
<evidence type="ECO:0000256" key="3">
    <source>
        <dbReference type="ARBA" id="ARBA00022723"/>
    </source>
</evidence>
<comment type="similarity">
    <text evidence="1">Belongs to the cytochrome P450 family.</text>
</comment>
<dbReference type="PANTHER" id="PTHR47955:SF8">
    <property type="entry name" value="CYTOCHROME P450 71D11-LIKE"/>
    <property type="match status" value="1"/>
</dbReference>
<organism evidence="7 8">
    <name type="scientific">Phaseolus coccineus</name>
    <name type="common">Scarlet runner bean</name>
    <name type="synonym">Phaseolus multiflorus</name>
    <dbReference type="NCBI Taxonomy" id="3886"/>
    <lineage>
        <taxon>Eukaryota</taxon>
        <taxon>Viridiplantae</taxon>
        <taxon>Streptophyta</taxon>
        <taxon>Embryophyta</taxon>
        <taxon>Tracheophyta</taxon>
        <taxon>Spermatophyta</taxon>
        <taxon>Magnoliopsida</taxon>
        <taxon>eudicotyledons</taxon>
        <taxon>Gunneridae</taxon>
        <taxon>Pentapetalae</taxon>
        <taxon>rosids</taxon>
        <taxon>fabids</taxon>
        <taxon>Fabales</taxon>
        <taxon>Fabaceae</taxon>
        <taxon>Papilionoideae</taxon>
        <taxon>50 kb inversion clade</taxon>
        <taxon>NPAAA clade</taxon>
        <taxon>indigoferoid/millettioid clade</taxon>
        <taxon>Phaseoleae</taxon>
        <taxon>Phaseolus</taxon>
    </lineage>
</organism>
<dbReference type="InterPro" id="IPR036396">
    <property type="entry name" value="Cyt_P450_sf"/>
</dbReference>
<accession>A0AAN9RLK0</accession>
<dbReference type="GO" id="GO:0004497">
    <property type="term" value="F:monooxygenase activity"/>
    <property type="evidence" value="ECO:0007669"/>
    <property type="project" value="InterPro"/>
</dbReference>
<dbReference type="Gene3D" id="1.10.630.10">
    <property type="entry name" value="Cytochrome P450"/>
    <property type="match status" value="1"/>
</dbReference>